<organism evidence="7 8">
    <name type="scientific">Pontibacillus marinus BH030004 = DSM 16465</name>
    <dbReference type="NCBI Taxonomy" id="1385511"/>
    <lineage>
        <taxon>Bacteria</taxon>
        <taxon>Bacillati</taxon>
        <taxon>Bacillota</taxon>
        <taxon>Bacilli</taxon>
        <taxon>Bacillales</taxon>
        <taxon>Bacillaceae</taxon>
        <taxon>Pontibacillus</taxon>
    </lineage>
</organism>
<dbReference type="InterPro" id="IPR013324">
    <property type="entry name" value="RNA_pol_sigma_r3/r4-like"/>
</dbReference>
<feature type="domain" description="RNA polymerase sigma factor 70 region 4 type 2" evidence="6">
    <location>
        <begin position="121"/>
        <end position="173"/>
    </location>
</feature>
<dbReference type="InterPro" id="IPR036388">
    <property type="entry name" value="WH-like_DNA-bd_sf"/>
</dbReference>
<reference evidence="7 8" key="1">
    <citation type="submission" date="2013-08" db="EMBL/GenBank/DDBJ databases">
        <authorList>
            <person name="Huang J."/>
            <person name="Wang G."/>
        </authorList>
    </citation>
    <scope>NUCLEOTIDE SEQUENCE [LARGE SCALE GENOMIC DNA]</scope>
    <source>
        <strain evidence="7 8">BH030004</strain>
    </source>
</reference>
<proteinExistence type="inferred from homology"/>
<dbReference type="eggNOG" id="COG1595">
    <property type="taxonomic scope" value="Bacteria"/>
</dbReference>
<evidence type="ECO:0000256" key="4">
    <source>
        <dbReference type="ARBA" id="ARBA00023163"/>
    </source>
</evidence>
<evidence type="ECO:0000256" key="2">
    <source>
        <dbReference type="ARBA" id="ARBA00023015"/>
    </source>
</evidence>
<dbReference type="InterPro" id="IPR013249">
    <property type="entry name" value="RNA_pol_sigma70_r4_t2"/>
</dbReference>
<accession>A0A0A5G593</accession>
<dbReference type="AlphaFoldDB" id="A0A0A5G593"/>
<evidence type="ECO:0000256" key="3">
    <source>
        <dbReference type="ARBA" id="ARBA00023082"/>
    </source>
</evidence>
<dbReference type="EMBL" id="AVPF01000020">
    <property type="protein sequence ID" value="KGX88296.1"/>
    <property type="molecule type" value="Genomic_DNA"/>
</dbReference>
<dbReference type="InterPro" id="IPR007627">
    <property type="entry name" value="RNA_pol_sigma70_r2"/>
</dbReference>
<dbReference type="Gene3D" id="1.10.1740.10">
    <property type="match status" value="1"/>
</dbReference>
<dbReference type="CDD" id="cd06171">
    <property type="entry name" value="Sigma70_r4"/>
    <property type="match status" value="1"/>
</dbReference>
<dbReference type="SUPFAM" id="SSF88946">
    <property type="entry name" value="Sigma2 domain of RNA polymerase sigma factors"/>
    <property type="match status" value="1"/>
</dbReference>
<keyword evidence="4" id="KW-0804">Transcription</keyword>
<dbReference type="SUPFAM" id="SSF88659">
    <property type="entry name" value="Sigma3 and sigma4 domains of RNA polymerase sigma factors"/>
    <property type="match status" value="1"/>
</dbReference>
<comment type="caution">
    <text evidence="7">The sequence shown here is derived from an EMBL/GenBank/DDBJ whole genome shotgun (WGS) entry which is preliminary data.</text>
</comment>
<evidence type="ECO:0000313" key="7">
    <source>
        <dbReference type="EMBL" id="KGX88296.1"/>
    </source>
</evidence>
<dbReference type="Pfam" id="PF08281">
    <property type="entry name" value="Sigma70_r4_2"/>
    <property type="match status" value="1"/>
</dbReference>
<dbReference type="PANTHER" id="PTHR43133:SF62">
    <property type="entry name" value="RNA POLYMERASE SIGMA FACTOR SIGZ"/>
    <property type="match status" value="1"/>
</dbReference>
<gene>
    <name evidence="7" type="ORF">N783_08565</name>
</gene>
<evidence type="ECO:0000313" key="8">
    <source>
        <dbReference type="Proteomes" id="UP000030403"/>
    </source>
</evidence>
<dbReference type="InterPro" id="IPR014284">
    <property type="entry name" value="RNA_pol_sigma-70_dom"/>
</dbReference>
<name>A0A0A5G593_9BACI</name>
<dbReference type="STRING" id="1385511.GCA_000425225_03018"/>
<comment type="similarity">
    <text evidence="1">Belongs to the sigma-70 factor family. ECF subfamily.</text>
</comment>
<dbReference type="Proteomes" id="UP000030403">
    <property type="component" value="Unassembled WGS sequence"/>
</dbReference>
<keyword evidence="8" id="KW-1185">Reference proteome</keyword>
<feature type="domain" description="RNA polymerase sigma-70 region 2" evidence="5">
    <location>
        <begin position="23"/>
        <end position="90"/>
    </location>
</feature>
<protein>
    <submittedName>
        <fullName evidence="7">RNA polymerase sigma70 factor</fullName>
    </submittedName>
</protein>
<sequence>MSDRDLQLYHRVLDGDKQALEEIYDKYEKLLFSFAYKTCGQKEMAEEILQEVFIKLWTQRATYDESKGKFSSWIMTITRYTSIDTVRKKENHNYSLEEERDTLHQEEPSAEDLAEWREQGELIRKAIKKLSKDQSKIIRLFYFKGLTQQEIANKCDLSLGTVKGRIRLALKHLRKELSNIKEKGGVRDA</sequence>
<dbReference type="Gene3D" id="1.10.10.10">
    <property type="entry name" value="Winged helix-like DNA-binding domain superfamily/Winged helix DNA-binding domain"/>
    <property type="match status" value="1"/>
</dbReference>
<keyword evidence="3" id="KW-0731">Sigma factor</keyword>
<keyword evidence="2" id="KW-0805">Transcription regulation</keyword>
<dbReference type="PANTHER" id="PTHR43133">
    <property type="entry name" value="RNA POLYMERASE ECF-TYPE SIGMA FACTO"/>
    <property type="match status" value="1"/>
</dbReference>
<dbReference type="Pfam" id="PF04542">
    <property type="entry name" value="Sigma70_r2"/>
    <property type="match status" value="1"/>
</dbReference>
<dbReference type="RefSeq" id="WP_027446658.1">
    <property type="nucleotide sequence ID" value="NZ_AULJ01000038.1"/>
</dbReference>
<evidence type="ECO:0000259" key="5">
    <source>
        <dbReference type="Pfam" id="PF04542"/>
    </source>
</evidence>
<dbReference type="InterPro" id="IPR039425">
    <property type="entry name" value="RNA_pol_sigma-70-like"/>
</dbReference>
<dbReference type="NCBIfam" id="TIGR02937">
    <property type="entry name" value="sigma70-ECF"/>
    <property type="match status" value="1"/>
</dbReference>
<dbReference type="InterPro" id="IPR013325">
    <property type="entry name" value="RNA_pol_sigma_r2"/>
</dbReference>
<evidence type="ECO:0000259" key="6">
    <source>
        <dbReference type="Pfam" id="PF08281"/>
    </source>
</evidence>
<dbReference type="GO" id="GO:0016987">
    <property type="term" value="F:sigma factor activity"/>
    <property type="evidence" value="ECO:0007669"/>
    <property type="project" value="UniProtKB-KW"/>
</dbReference>
<dbReference type="GO" id="GO:0006352">
    <property type="term" value="P:DNA-templated transcription initiation"/>
    <property type="evidence" value="ECO:0007669"/>
    <property type="project" value="InterPro"/>
</dbReference>
<evidence type="ECO:0000256" key="1">
    <source>
        <dbReference type="ARBA" id="ARBA00010641"/>
    </source>
</evidence>
<dbReference type="GO" id="GO:0003677">
    <property type="term" value="F:DNA binding"/>
    <property type="evidence" value="ECO:0007669"/>
    <property type="project" value="InterPro"/>
</dbReference>
<dbReference type="OrthoDB" id="9784272at2"/>